<name>L7VUT5_9BACT</name>
<dbReference type="EMBL" id="JX649860">
    <property type="protein sequence ID" value="AGC71041.1"/>
    <property type="molecule type" value="Genomic_DNA"/>
</dbReference>
<sequence length="80" mass="9126">MESVSHQPEGNQGTQTVRHYFTKLKLVRSAAESLENWGKLSVEGYFVAMRMPSRAINLERLPCSESVEPLESLFSNIRWA</sequence>
<accession>L7VUT5</accession>
<dbReference type="AlphaFoldDB" id="L7VUT5"/>
<organism evidence="1">
    <name type="scientific">uncultured bacterium A1Q1_fos_1231</name>
    <dbReference type="NCBI Taxonomy" id="1256544"/>
    <lineage>
        <taxon>Bacteria</taxon>
        <taxon>environmental samples</taxon>
    </lineage>
</organism>
<protein>
    <submittedName>
        <fullName evidence="1">Uncharacterized protein</fullName>
    </submittedName>
</protein>
<evidence type="ECO:0000313" key="1">
    <source>
        <dbReference type="EMBL" id="AGC71041.1"/>
    </source>
</evidence>
<reference evidence="1" key="1">
    <citation type="submission" date="2012-09" db="EMBL/GenBank/DDBJ databases">
        <title>Metagenomic Characterization of a Microbial Community in Wastewater Detects High Levels of Antibiotic Resistance.</title>
        <authorList>
            <person name="Abrams M."/>
            <person name="Caldwell A."/>
            <person name="Vandaei E."/>
            <person name="Lee W."/>
            <person name="Perrott J."/>
            <person name="Khan S.Y."/>
            <person name="Ta J."/>
            <person name="Romero D."/>
            <person name="Nguyen V."/>
            <person name="Pourmand N."/>
            <person name="Ouverney C.C."/>
        </authorList>
    </citation>
    <scope>NUCLEOTIDE SEQUENCE</scope>
</reference>
<proteinExistence type="predicted"/>